<name>A0ABD6E5M4_9BILA</name>
<evidence type="ECO:0000313" key="6">
    <source>
        <dbReference type="Proteomes" id="UP001608902"/>
    </source>
</evidence>
<keyword evidence="6" id="KW-1185">Reference proteome</keyword>
<dbReference type="InterPro" id="IPR003591">
    <property type="entry name" value="Leu-rich_rpt_typical-subtyp"/>
</dbReference>
<keyword evidence="3" id="KW-0539">Nucleus</keyword>
<feature type="domain" description="PIF1/LRR1 pleckstrin homology" evidence="4">
    <location>
        <begin position="1"/>
        <end position="110"/>
    </location>
</feature>
<accession>A0ABD6E5M4</accession>
<sequence length="413" mass="46445">MEFSCSCFIANANGTHPRACKSIISVGQSDPSIARVELKVCSARNTSGRSFVLTRESVICLQTHFIGSGRCTIQLKTPNANIFISEAPPVTLRHLVEIIEMVRRGESPSLNRAKDMKAKDFTMLQRSLRITRSSQYPAKCETFPLALKELIISGLSLKSVDPRWFELSSLTFLDLSNNLLGLFPKFEKEFSRISTLNKLRNLSLSCNHFKGFSPAFWLSLPRALLRLDLSCNSVKTISNRMTLLDELRELNLAQNRVTCLPEAIYKMSSLRILNLAGNNLYYSPASIRALRFDFVDFTGNPCFISRKRFSSDIIRPGSLIDMAAAVVLNYGLPWSILPWDLQMFAEDSLVVCCLCYKRTPKLMSSSKQCLLDLSSRSETVVRDSNGQGGRIPVLCWMCISCSHKKRHSSKVTR</sequence>
<dbReference type="SMART" id="SM00369">
    <property type="entry name" value="LRR_TYP"/>
    <property type="match status" value="4"/>
</dbReference>
<dbReference type="Pfam" id="PF25344">
    <property type="entry name" value="PH_LRR1"/>
    <property type="match status" value="1"/>
</dbReference>
<dbReference type="AlphaFoldDB" id="A0ABD6E5M4"/>
<dbReference type="InterPro" id="IPR032675">
    <property type="entry name" value="LRR_dom_sf"/>
</dbReference>
<keyword evidence="1" id="KW-0433">Leucine-rich repeat</keyword>
<dbReference type="Pfam" id="PF13855">
    <property type="entry name" value="LRR_8"/>
    <property type="match status" value="1"/>
</dbReference>
<dbReference type="PANTHER" id="PTHR48051">
    <property type="match status" value="1"/>
</dbReference>
<dbReference type="EMBL" id="JBGFUD010000818">
    <property type="protein sequence ID" value="MFH4975288.1"/>
    <property type="molecule type" value="Genomic_DNA"/>
</dbReference>
<gene>
    <name evidence="5" type="ORF">AB6A40_001997</name>
</gene>
<protein>
    <recommendedName>
        <fullName evidence="4">PIF1/LRR1 pleckstrin homology domain-containing protein</fullName>
    </recommendedName>
</protein>
<evidence type="ECO:0000313" key="5">
    <source>
        <dbReference type="EMBL" id="MFH4975288.1"/>
    </source>
</evidence>
<dbReference type="InterPro" id="IPR001611">
    <property type="entry name" value="Leu-rich_rpt"/>
</dbReference>
<evidence type="ECO:0000256" key="3">
    <source>
        <dbReference type="ARBA" id="ARBA00023242"/>
    </source>
</evidence>
<dbReference type="Proteomes" id="UP001608902">
    <property type="component" value="Unassembled WGS sequence"/>
</dbReference>
<reference evidence="5 6" key="1">
    <citation type="submission" date="2024-08" db="EMBL/GenBank/DDBJ databases">
        <title>Gnathostoma spinigerum genome.</title>
        <authorList>
            <person name="Gonzalez-Bertolin B."/>
            <person name="Monzon S."/>
            <person name="Zaballos A."/>
            <person name="Jimenez P."/>
            <person name="Dekumyoy P."/>
            <person name="Varona S."/>
            <person name="Cuesta I."/>
            <person name="Sumanam S."/>
            <person name="Adisakwattana P."/>
            <person name="Gasser R.B."/>
            <person name="Hernandez-Gonzalez A."/>
            <person name="Young N.D."/>
            <person name="Perteguer M.J."/>
        </authorList>
    </citation>
    <scope>NUCLEOTIDE SEQUENCE [LARGE SCALE GENOMIC DNA]</scope>
    <source>
        <strain evidence="5">AL3</strain>
        <tissue evidence="5">Liver</tissue>
    </source>
</reference>
<evidence type="ECO:0000256" key="1">
    <source>
        <dbReference type="ARBA" id="ARBA00022614"/>
    </source>
</evidence>
<comment type="caution">
    <text evidence="5">The sequence shown here is derived from an EMBL/GenBank/DDBJ whole genome shotgun (WGS) entry which is preliminary data.</text>
</comment>
<keyword evidence="2" id="KW-0677">Repeat</keyword>
<dbReference type="InterPro" id="IPR057437">
    <property type="entry name" value="PIF1/LRR1_PH"/>
</dbReference>
<organism evidence="5 6">
    <name type="scientific">Gnathostoma spinigerum</name>
    <dbReference type="NCBI Taxonomy" id="75299"/>
    <lineage>
        <taxon>Eukaryota</taxon>
        <taxon>Metazoa</taxon>
        <taxon>Ecdysozoa</taxon>
        <taxon>Nematoda</taxon>
        <taxon>Chromadorea</taxon>
        <taxon>Rhabditida</taxon>
        <taxon>Spirurina</taxon>
        <taxon>Gnathostomatomorpha</taxon>
        <taxon>Gnathostomatoidea</taxon>
        <taxon>Gnathostomatidae</taxon>
        <taxon>Gnathostoma</taxon>
    </lineage>
</organism>
<dbReference type="Gene3D" id="3.80.10.10">
    <property type="entry name" value="Ribonuclease Inhibitor"/>
    <property type="match status" value="1"/>
</dbReference>
<dbReference type="SUPFAM" id="SSF52058">
    <property type="entry name" value="L domain-like"/>
    <property type="match status" value="1"/>
</dbReference>
<proteinExistence type="predicted"/>
<dbReference type="InterPro" id="IPR050216">
    <property type="entry name" value="LRR_domain-containing"/>
</dbReference>
<dbReference type="PANTHER" id="PTHR48051:SF1">
    <property type="entry name" value="RAS SUPPRESSOR PROTEIN 1"/>
    <property type="match status" value="1"/>
</dbReference>
<evidence type="ECO:0000259" key="4">
    <source>
        <dbReference type="Pfam" id="PF25344"/>
    </source>
</evidence>
<evidence type="ECO:0000256" key="2">
    <source>
        <dbReference type="ARBA" id="ARBA00022737"/>
    </source>
</evidence>